<protein>
    <submittedName>
        <fullName evidence="1">Uncharacterized protein</fullName>
    </submittedName>
</protein>
<evidence type="ECO:0000313" key="1">
    <source>
        <dbReference type="EMBL" id="CZE49264.1"/>
    </source>
</evidence>
<name>A0A128EQI7_9BACT</name>
<dbReference type="AlphaFoldDB" id="A0A128EQI7"/>
<dbReference type="Proteomes" id="UP000069632">
    <property type="component" value="Unassembled WGS sequence"/>
</dbReference>
<organism evidence="1 2">
    <name type="scientific">Campylobacter geochelonis</name>
    <dbReference type="NCBI Taxonomy" id="1780362"/>
    <lineage>
        <taxon>Bacteria</taxon>
        <taxon>Pseudomonadati</taxon>
        <taxon>Campylobacterota</taxon>
        <taxon>Epsilonproteobacteria</taxon>
        <taxon>Campylobacterales</taxon>
        <taxon>Campylobacteraceae</taxon>
        <taxon>Campylobacter</taxon>
    </lineage>
</organism>
<gene>
    <name evidence="1" type="ORF">ERS672216_01839</name>
</gene>
<accession>A0A128EQI7</accession>
<dbReference type="EMBL" id="FIZP01000016">
    <property type="protein sequence ID" value="CZE49264.1"/>
    <property type="molecule type" value="Genomic_DNA"/>
</dbReference>
<proteinExistence type="predicted"/>
<keyword evidence="2" id="KW-1185">Reference proteome</keyword>
<sequence length="147" mass="16721">MTCRRGHNISANDIATYSSTFYLNCVFFDYTITATSINSIFGYYATTCYFNYIVINFRIPTASTINCAFYCSISYLNYISRNFFGIIRTITIVNSTINITNYFCCIARDDNLVVTSISNHSTIITTSDTTVNSIFSFYSSTSYIHFV</sequence>
<evidence type="ECO:0000313" key="2">
    <source>
        <dbReference type="Proteomes" id="UP000069632"/>
    </source>
</evidence>
<reference evidence="1 2" key="1">
    <citation type="submission" date="2016-02" db="EMBL/GenBank/DDBJ databases">
        <authorList>
            <consortium name="Pathogen Informatics"/>
        </authorList>
    </citation>
    <scope>NUCLEOTIDE SEQUENCE [LARGE SCALE GENOMIC DNA]</scope>
    <source>
        <strain evidence="1 2">RC20</strain>
    </source>
</reference>